<name>A0A9X3Z873_9PROT</name>
<accession>A0A9X3Z873</accession>
<dbReference type="Proteomes" id="UP001141619">
    <property type="component" value="Unassembled WGS sequence"/>
</dbReference>
<comment type="caution">
    <text evidence="1">The sequence shown here is derived from an EMBL/GenBank/DDBJ whole genome shotgun (WGS) entry which is preliminary data.</text>
</comment>
<proteinExistence type="predicted"/>
<evidence type="ECO:0000313" key="2">
    <source>
        <dbReference type="Proteomes" id="UP001141619"/>
    </source>
</evidence>
<keyword evidence="2" id="KW-1185">Reference proteome</keyword>
<evidence type="ECO:0000313" key="1">
    <source>
        <dbReference type="EMBL" id="MDA5194942.1"/>
    </source>
</evidence>
<sequence length="135" mass="14112">MTDFSARYRSATSLTLSGLNSLADGSRADSSNYDNSTNRDIEASIKLKVAGATAAAIGYLRLEIKRSHENSDFEDSGNTELLSVVQMNGTTAVTAIVEGVRLSPHQKISILNASGAALAASGNSAELIGLKYTDA</sequence>
<organism evidence="1 2">
    <name type="scientific">Govanella unica</name>
    <dbReference type="NCBI Taxonomy" id="2975056"/>
    <lineage>
        <taxon>Bacteria</taxon>
        <taxon>Pseudomonadati</taxon>
        <taxon>Pseudomonadota</taxon>
        <taxon>Alphaproteobacteria</taxon>
        <taxon>Emcibacterales</taxon>
        <taxon>Govanellaceae</taxon>
        <taxon>Govanella</taxon>
    </lineage>
</organism>
<gene>
    <name evidence="1" type="ORF">NYP16_13365</name>
</gene>
<reference evidence="1" key="1">
    <citation type="submission" date="2022-08" db="EMBL/GenBank/DDBJ databases">
        <authorList>
            <person name="Vandamme P."/>
            <person name="Hettiarachchi A."/>
            <person name="Peeters C."/>
            <person name="Cnockaert M."/>
            <person name="Carlier A."/>
        </authorList>
    </citation>
    <scope>NUCLEOTIDE SEQUENCE</scope>
    <source>
        <strain evidence="1">LMG 31809</strain>
    </source>
</reference>
<dbReference type="AlphaFoldDB" id="A0A9X3Z873"/>
<protein>
    <submittedName>
        <fullName evidence="1">Uncharacterized protein</fullName>
    </submittedName>
</protein>
<dbReference type="RefSeq" id="WP_274944648.1">
    <property type="nucleotide sequence ID" value="NZ_JANWOI010000004.1"/>
</dbReference>
<reference evidence="1" key="2">
    <citation type="journal article" date="2023" name="Syst. Appl. Microbiol.">
        <title>Govania unica gen. nov., sp. nov., a rare biosphere bacterium that represents a novel family in the class Alphaproteobacteria.</title>
        <authorList>
            <person name="Vandamme P."/>
            <person name="Peeters C."/>
            <person name="Hettiarachchi A."/>
            <person name="Cnockaert M."/>
            <person name="Carlier A."/>
        </authorList>
    </citation>
    <scope>NUCLEOTIDE SEQUENCE</scope>
    <source>
        <strain evidence="1">LMG 31809</strain>
    </source>
</reference>
<dbReference type="EMBL" id="JANWOI010000004">
    <property type="protein sequence ID" value="MDA5194942.1"/>
    <property type="molecule type" value="Genomic_DNA"/>
</dbReference>